<dbReference type="Proteomes" id="UP000324800">
    <property type="component" value="Unassembled WGS sequence"/>
</dbReference>
<feature type="region of interest" description="Disordered" evidence="3">
    <location>
        <begin position="184"/>
        <end position="204"/>
    </location>
</feature>
<sequence length="204" mass="23866">MADDYPIPPDLSGGKKTAFVVEGRRKIHTVWEDLGGIEMAEEYDLSNDELLIRKFKKPTPIGGEGVWVYEIGEPPINPRGDKEIMESVNAPQFYRCDKPEQFLFKVRNISYPLKTYSVVVEKQELILRTSNKKYYKRFRITDMDRMRLPLEQNALTLSHDGNTLYIRYKKPTIIVEKERKAKEERMKLKEQRPPKDGDVDCNPQ</sequence>
<evidence type="ECO:0000256" key="2">
    <source>
        <dbReference type="ARBA" id="ARBA00020330"/>
    </source>
</evidence>
<dbReference type="InterPro" id="IPR026224">
    <property type="entry name" value="DPCD"/>
</dbReference>
<comment type="caution">
    <text evidence="4">The sequence shown here is derived from an EMBL/GenBank/DDBJ whole genome shotgun (WGS) entry which is preliminary data.</text>
</comment>
<reference evidence="4 5" key="1">
    <citation type="submission" date="2019-03" db="EMBL/GenBank/DDBJ databases">
        <title>Single cell metagenomics reveals metabolic interactions within the superorganism composed of flagellate Streblomastix strix and complex community of Bacteroidetes bacteria on its surface.</title>
        <authorList>
            <person name="Treitli S.C."/>
            <person name="Kolisko M."/>
            <person name="Husnik F."/>
            <person name="Keeling P."/>
            <person name="Hampl V."/>
        </authorList>
    </citation>
    <scope>NUCLEOTIDE SEQUENCE [LARGE SCALE GENOMIC DNA]</scope>
    <source>
        <strain evidence="4">ST1C</strain>
    </source>
</reference>
<evidence type="ECO:0000313" key="5">
    <source>
        <dbReference type="Proteomes" id="UP000324800"/>
    </source>
</evidence>
<gene>
    <name evidence="4" type="ORF">EZS28_001856</name>
</gene>
<dbReference type="PANTHER" id="PTHR31921:SF1">
    <property type="entry name" value="PROTEIN DPCD"/>
    <property type="match status" value="1"/>
</dbReference>
<name>A0A5J4X5W8_9EUKA</name>
<dbReference type="EMBL" id="SNRW01000209">
    <property type="protein sequence ID" value="KAA6402624.1"/>
    <property type="molecule type" value="Genomic_DNA"/>
</dbReference>
<evidence type="ECO:0000256" key="1">
    <source>
        <dbReference type="ARBA" id="ARBA00010597"/>
    </source>
</evidence>
<dbReference type="Pfam" id="PF14913">
    <property type="entry name" value="DPCD"/>
    <property type="match status" value="1"/>
</dbReference>
<protein>
    <recommendedName>
        <fullName evidence="2">Protein DPCD</fullName>
    </recommendedName>
</protein>
<evidence type="ECO:0000256" key="3">
    <source>
        <dbReference type="SAM" id="MobiDB-lite"/>
    </source>
</evidence>
<evidence type="ECO:0000313" key="4">
    <source>
        <dbReference type="EMBL" id="KAA6402624.1"/>
    </source>
</evidence>
<accession>A0A5J4X5W8</accession>
<dbReference type="OrthoDB" id="10256139at2759"/>
<comment type="similarity">
    <text evidence="1">Belongs to the DPCD family.</text>
</comment>
<dbReference type="PRINTS" id="PR02065">
    <property type="entry name" value="PROTEINDPCD"/>
</dbReference>
<dbReference type="PANTHER" id="PTHR31921">
    <property type="entry name" value="PROTEIN DPCD"/>
    <property type="match status" value="1"/>
</dbReference>
<dbReference type="AlphaFoldDB" id="A0A5J4X5W8"/>
<organism evidence="4 5">
    <name type="scientific">Streblomastix strix</name>
    <dbReference type="NCBI Taxonomy" id="222440"/>
    <lineage>
        <taxon>Eukaryota</taxon>
        <taxon>Metamonada</taxon>
        <taxon>Preaxostyla</taxon>
        <taxon>Oxymonadida</taxon>
        <taxon>Streblomastigidae</taxon>
        <taxon>Streblomastix</taxon>
    </lineage>
</organism>
<feature type="compositionally biased region" description="Basic and acidic residues" evidence="3">
    <location>
        <begin position="184"/>
        <end position="198"/>
    </location>
</feature>
<proteinExistence type="inferred from homology"/>